<organism evidence="2 3">
    <name type="scientific">Corynebacterium timonense</name>
    <dbReference type="NCBI Taxonomy" id="441500"/>
    <lineage>
        <taxon>Bacteria</taxon>
        <taxon>Bacillati</taxon>
        <taxon>Actinomycetota</taxon>
        <taxon>Actinomycetes</taxon>
        <taxon>Mycobacteriales</taxon>
        <taxon>Corynebacteriaceae</taxon>
        <taxon>Corynebacterium</taxon>
    </lineage>
</organism>
<name>A0A1H1PB24_9CORY</name>
<keyword evidence="3" id="KW-1185">Reference proteome</keyword>
<dbReference type="AlphaFoldDB" id="A0A1H1PB24"/>
<evidence type="ECO:0000313" key="3">
    <source>
        <dbReference type="Proteomes" id="UP000182237"/>
    </source>
</evidence>
<gene>
    <name evidence="2" type="ORF">SAMN04488539_0970</name>
</gene>
<reference evidence="2 3" key="1">
    <citation type="submission" date="2016-10" db="EMBL/GenBank/DDBJ databases">
        <authorList>
            <person name="de Groot N.N."/>
        </authorList>
    </citation>
    <scope>NUCLEOTIDE SEQUENCE [LARGE SCALE GENOMIC DNA]</scope>
    <source>
        <strain evidence="2 3">DSM 45434</strain>
    </source>
</reference>
<dbReference type="STRING" id="1203190.GCA_000312345_01880"/>
<dbReference type="RefSeq" id="WP_019194678.1">
    <property type="nucleotide sequence ID" value="NZ_LT629765.1"/>
</dbReference>
<sequence length="302" mass="34244">MRTTLAKTDWQARQAHHERRADRWVGPHRARRSAGTTHPVWDFLFDYYRLRPSHLKRWQPGIGVELEDADTFRGRRYVDVDTHGTARLNLDELLEHRGADLRRVRDLVARIGASQAHFDCFGLHEWAMVYRTGEPRHDLPLRLGAAGTDAVVESHQLRCSHIDAYRFFTPAARPLNLTVLTREGQADNDQPGCVHVTMDLYKWAAKAGPIVPGDLLLDCFELATRARRLDMEASPYDCRGLGFDVVPIETPEGKAEYVRRQRELSDHAQPRVKGQNVCLTPACRGVRSGLFGSRLSGCSGCR</sequence>
<dbReference type="eggNOG" id="ENOG502Z7SZ">
    <property type="taxonomic scope" value="Bacteria"/>
</dbReference>
<evidence type="ECO:0008006" key="4">
    <source>
        <dbReference type="Google" id="ProtNLM"/>
    </source>
</evidence>
<evidence type="ECO:0000313" key="2">
    <source>
        <dbReference type="EMBL" id="SDS08353.1"/>
    </source>
</evidence>
<proteinExistence type="predicted"/>
<dbReference type="Proteomes" id="UP000182237">
    <property type="component" value="Chromosome I"/>
</dbReference>
<dbReference type="EMBL" id="LT629765">
    <property type="protein sequence ID" value="SDS08353.1"/>
    <property type="molecule type" value="Genomic_DNA"/>
</dbReference>
<protein>
    <recommendedName>
        <fullName evidence="4">3-methyladenine DNA glycosylase</fullName>
    </recommendedName>
</protein>
<feature type="region of interest" description="Disordered" evidence="1">
    <location>
        <begin position="1"/>
        <end position="29"/>
    </location>
</feature>
<evidence type="ECO:0000256" key="1">
    <source>
        <dbReference type="SAM" id="MobiDB-lite"/>
    </source>
</evidence>
<accession>A0A1H1PB24</accession>